<evidence type="ECO:0000256" key="4">
    <source>
        <dbReference type="SAM" id="Phobius"/>
    </source>
</evidence>
<dbReference type="OrthoDB" id="1062at2"/>
<dbReference type="RefSeq" id="WP_115640403.1">
    <property type="nucleotide sequence ID" value="NZ_UFWZ01000001.1"/>
</dbReference>
<dbReference type="PANTHER" id="PTHR32089:SF112">
    <property type="entry name" value="LYSOZYME-LIKE PROTEIN-RELATED"/>
    <property type="match status" value="1"/>
</dbReference>
<sequence>MLNNLKVRVKILLLSMSMILLCCIIGSVGYYYISKANKDMETLYSENLMSVEYINDNRNQSRVIEADMYSIILHQGDENIQNEKMKDIEKRTKTFEENWMNYKKSDLDLFEIDIVGRVESTLKTYEKVRSHVIKLALEGKSDEALKKYHEVEPIANEFQDKLNELASYNSKVAKEINQQNDNEFQSSIRILQIVMVISVISSIVLTVIISNSITKPLEVSVEYLDKVATGDFSTELPEIFNKRQDEIGTMGKSMGTMRESLKNLMIVLKVQSDGIEAIVNSTLKNINDLNTNIEEVSATTEELSAGMEETAASSEEMNASSLEIQRAVQSIAARAQDGAVSAGKINKRAVDIKNEVISSQQKVLKIFEDNKETLEKAIENSTVVKQINVLSESIMQITSQTNLLALNAAIEAARAGEAGKGFSVVAEEIRKLAEQSKDTVIEIQSITGKVTKSVNELADSSNELLQFVSVDVQNDYKYMLNVAELYSEDANLIDELVTEFSSTSEELLASTEEIIKTIEQVSQASGEGAEGTGNIAERVMDITQKSLDITEESEKSKKVADKLKIEVNKFKI</sequence>
<evidence type="ECO:0000256" key="1">
    <source>
        <dbReference type="ARBA" id="ARBA00023224"/>
    </source>
</evidence>
<dbReference type="PROSITE" id="PS50111">
    <property type="entry name" value="CHEMOTAXIS_TRANSDUC_2"/>
    <property type="match status" value="1"/>
</dbReference>
<dbReference type="CDD" id="cd06225">
    <property type="entry name" value="HAMP"/>
    <property type="match status" value="1"/>
</dbReference>
<feature type="domain" description="HAMP" evidence="6">
    <location>
        <begin position="211"/>
        <end position="266"/>
    </location>
</feature>
<dbReference type="InterPro" id="IPR024478">
    <property type="entry name" value="HlyB_4HB_MCP"/>
</dbReference>
<evidence type="ECO:0000259" key="5">
    <source>
        <dbReference type="PROSITE" id="PS50111"/>
    </source>
</evidence>
<dbReference type="InterPro" id="IPR004089">
    <property type="entry name" value="MCPsignal_dom"/>
</dbReference>
<accession>A0A381J4Z4</accession>
<organism evidence="7 8">
    <name type="scientific">Clostridium putrefaciens</name>
    <dbReference type="NCBI Taxonomy" id="99675"/>
    <lineage>
        <taxon>Bacteria</taxon>
        <taxon>Bacillati</taxon>
        <taxon>Bacillota</taxon>
        <taxon>Clostridia</taxon>
        <taxon>Eubacteriales</taxon>
        <taxon>Clostridiaceae</taxon>
        <taxon>Clostridium</taxon>
    </lineage>
</organism>
<dbReference type="AlphaFoldDB" id="A0A381J4Z4"/>
<dbReference type="EMBL" id="UFWZ01000001">
    <property type="protein sequence ID" value="SUY46108.1"/>
    <property type="molecule type" value="Genomic_DNA"/>
</dbReference>
<comment type="similarity">
    <text evidence="2">Belongs to the methyl-accepting chemotaxis (MCP) protein family.</text>
</comment>
<dbReference type="Pfam" id="PF12729">
    <property type="entry name" value="4HB_MCP_1"/>
    <property type="match status" value="1"/>
</dbReference>
<dbReference type="SUPFAM" id="SSF58104">
    <property type="entry name" value="Methyl-accepting chemotaxis protein (MCP) signaling domain"/>
    <property type="match status" value="1"/>
</dbReference>
<dbReference type="GO" id="GO:0006935">
    <property type="term" value="P:chemotaxis"/>
    <property type="evidence" value="ECO:0007669"/>
    <property type="project" value="InterPro"/>
</dbReference>
<keyword evidence="4" id="KW-0472">Membrane</keyword>
<evidence type="ECO:0000259" key="6">
    <source>
        <dbReference type="PROSITE" id="PS50885"/>
    </source>
</evidence>
<proteinExistence type="inferred from homology"/>
<keyword evidence="4" id="KW-1133">Transmembrane helix</keyword>
<gene>
    <name evidence="7" type="primary">mcp4_1</name>
    <name evidence="7" type="ORF">NCTC9836_00601</name>
</gene>
<keyword evidence="8" id="KW-1185">Reference proteome</keyword>
<dbReference type="Gene3D" id="1.10.287.950">
    <property type="entry name" value="Methyl-accepting chemotaxis protein"/>
    <property type="match status" value="1"/>
</dbReference>
<dbReference type="Pfam" id="PF00672">
    <property type="entry name" value="HAMP"/>
    <property type="match status" value="1"/>
</dbReference>
<keyword evidence="4" id="KW-0812">Transmembrane</keyword>
<dbReference type="GO" id="GO:0007165">
    <property type="term" value="P:signal transduction"/>
    <property type="evidence" value="ECO:0007669"/>
    <property type="project" value="UniProtKB-KW"/>
</dbReference>
<evidence type="ECO:0000313" key="8">
    <source>
        <dbReference type="Proteomes" id="UP000254664"/>
    </source>
</evidence>
<feature type="domain" description="Methyl-accepting transducer" evidence="5">
    <location>
        <begin position="285"/>
        <end position="522"/>
    </location>
</feature>
<feature type="transmembrane region" description="Helical" evidence="4">
    <location>
        <begin position="12"/>
        <end position="33"/>
    </location>
</feature>
<dbReference type="GO" id="GO:0016020">
    <property type="term" value="C:membrane"/>
    <property type="evidence" value="ECO:0007669"/>
    <property type="project" value="InterPro"/>
</dbReference>
<dbReference type="PROSITE" id="PS50885">
    <property type="entry name" value="HAMP"/>
    <property type="match status" value="1"/>
</dbReference>
<dbReference type="InterPro" id="IPR004090">
    <property type="entry name" value="Chemotax_Me-accpt_rcpt"/>
</dbReference>
<reference evidence="7 8" key="1">
    <citation type="submission" date="2018-06" db="EMBL/GenBank/DDBJ databases">
        <authorList>
            <consortium name="Pathogen Informatics"/>
            <person name="Doyle S."/>
        </authorList>
    </citation>
    <scope>NUCLEOTIDE SEQUENCE [LARGE SCALE GENOMIC DNA]</scope>
    <source>
        <strain evidence="7 8">NCTC9836</strain>
    </source>
</reference>
<evidence type="ECO:0000313" key="7">
    <source>
        <dbReference type="EMBL" id="SUY46108.1"/>
    </source>
</evidence>
<dbReference type="PRINTS" id="PR00260">
    <property type="entry name" value="CHEMTRNSDUCR"/>
</dbReference>
<dbReference type="Gene3D" id="6.10.340.10">
    <property type="match status" value="1"/>
</dbReference>
<name>A0A381J4Z4_9CLOT</name>
<dbReference type="Proteomes" id="UP000254664">
    <property type="component" value="Unassembled WGS sequence"/>
</dbReference>
<protein>
    <submittedName>
        <fullName evidence="7">Methyl-accepting chemotaxis sensory transducer</fullName>
    </submittedName>
</protein>
<dbReference type="SMART" id="SM00304">
    <property type="entry name" value="HAMP"/>
    <property type="match status" value="1"/>
</dbReference>
<keyword evidence="1 3" id="KW-0807">Transducer</keyword>
<dbReference type="PANTHER" id="PTHR32089">
    <property type="entry name" value="METHYL-ACCEPTING CHEMOTAXIS PROTEIN MCPB"/>
    <property type="match status" value="1"/>
</dbReference>
<evidence type="ECO:0000256" key="3">
    <source>
        <dbReference type="PROSITE-ProRule" id="PRU00284"/>
    </source>
</evidence>
<evidence type="ECO:0000256" key="2">
    <source>
        <dbReference type="ARBA" id="ARBA00029447"/>
    </source>
</evidence>
<dbReference type="InterPro" id="IPR003660">
    <property type="entry name" value="HAMP_dom"/>
</dbReference>
<dbReference type="GO" id="GO:0004888">
    <property type="term" value="F:transmembrane signaling receptor activity"/>
    <property type="evidence" value="ECO:0007669"/>
    <property type="project" value="InterPro"/>
</dbReference>
<dbReference type="SMART" id="SM00283">
    <property type="entry name" value="MA"/>
    <property type="match status" value="1"/>
</dbReference>
<dbReference type="Pfam" id="PF00015">
    <property type="entry name" value="MCPsignal"/>
    <property type="match status" value="1"/>
</dbReference>